<reference evidence="2 3" key="1">
    <citation type="journal article" date="2019" name="Arch. Virol.">
        <title>A novel jumbo Tenacibaculum maritimum lytic phage with head-fiber-like appendages.</title>
        <authorList>
            <person name="Kawato Y."/>
            <person name="Istiqomah I."/>
            <person name="Gaafar A.Y."/>
            <person name="Hanaoka M."/>
            <person name="Ishimaru K."/>
            <person name="Yasuike M."/>
            <person name="Nishiki I."/>
            <person name="Nakamura Y."/>
            <person name="Fujiwara A."/>
            <person name="Nakai T."/>
        </authorList>
    </citation>
    <scope>NUCLEOTIDE SEQUENCE [LARGE SCALE GENOMIC DNA]</scope>
    <source>
        <strain evidence="2 3">PTm5</strain>
    </source>
</reference>
<organism evidence="2 3">
    <name type="scientific">Tenacibaculum phage PTm5</name>
    <dbReference type="NCBI Taxonomy" id="2547426"/>
    <lineage>
        <taxon>Viruses</taxon>
        <taxon>Duplodnaviria</taxon>
        <taxon>Heunggongvirae</taxon>
        <taxon>Uroviricota</taxon>
        <taxon>Caudoviricetes</taxon>
        <taxon>Shirahamavirus</taxon>
        <taxon>Shirahamavirus PTm1</taxon>
    </lineage>
</organism>
<evidence type="ECO:0000313" key="2">
    <source>
        <dbReference type="EMBL" id="BBI90739.1"/>
    </source>
</evidence>
<protein>
    <submittedName>
        <fullName evidence="2">DNA helicase</fullName>
    </submittedName>
</protein>
<dbReference type="InterPro" id="IPR027417">
    <property type="entry name" value="P-loop_NTPase"/>
</dbReference>
<dbReference type="GO" id="GO:0003677">
    <property type="term" value="F:DNA binding"/>
    <property type="evidence" value="ECO:0007669"/>
    <property type="project" value="InterPro"/>
</dbReference>
<dbReference type="Pfam" id="PF04851">
    <property type="entry name" value="ResIII"/>
    <property type="match status" value="1"/>
</dbReference>
<dbReference type="InterPro" id="IPR050742">
    <property type="entry name" value="Helicase_Restrict-Modif_Enz"/>
</dbReference>
<dbReference type="SUPFAM" id="SSF52540">
    <property type="entry name" value="P-loop containing nucleoside triphosphate hydrolases"/>
    <property type="match status" value="2"/>
</dbReference>
<name>A0A5S9BZA5_9CAUD</name>
<evidence type="ECO:0000259" key="1">
    <source>
        <dbReference type="PROSITE" id="PS51192"/>
    </source>
</evidence>
<keyword evidence="2" id="KW-0347">Helicase</keyword>
<dbReference type="InterPro" id="IPR014001">
    <property type="entry name" value="Helicase_ATP-bd"/>
</dbReference>
<dbReference type="Proteomes" id="UP000424080">
    <property type="component" value="Segment"/>
</dbReference>
<sequence>MKLRFIANFRVLEILDATQTELDQLEKLSTAHGYNWRTKEKWSKCFMQNYKYIPAGFWLDIMELTKAKRPWNVNIINMKDLFYNITHDEFNEWLDEQPLKFPPRWYQAKGAYLALKYRISKGQFATSAGKSFIQFIVCRYGLQKMVSPDKKILVIVPSIMLVNQLAEDFDDYATDDLVVCDRIFGGSKRNKDGNVVISTIDSLANREKDFFTQFEMILVDEAHKLTTKTYQEVISWIPYQQIKLIYAVSGTFHDKGTYEAMIQQQYGGPTLIDITASQLMEEGSVTPLKIKVLNLRYGYDISEGYYNFDGISTTDGRNLAELKYIQSLSKRFKMISNTVAKIDGNQLLLFKSVEYAEMMAEYLKRHNPNKEVFVIHGGIKSKTRDYIRKRSEEIDNGIICATYATMSTGVSIKRLTYLHLMESAKSFIMLRQSIGRTLRLHPSKDYAIVVDYVDIFKRYEKHWSPPMHGNISARQAKSRQKIYKEQNFEFTVHDVNIN</sequence>
<dbReference type="Gene3D" id="3.40.50.300">
    <property type="entry name" value="P-loop containing nucleotide triphosphate hydrolases"/>
    <property type="match status" value="2"/>
</dbReference>
<feature type="domain" description="Helicase ATP-binding" evidence="1">
    <location>
        <begin position="111"/>
        <end position="270"/>
    </location>
</feature>
<dbReference type="SMART" id="SM00487">
    <property type="entry name" value="DEXDc"/>
    <property type="match status" value="1"/>
</dbReference>
<dbReference type="Pfam" id="PF00271">
    <property type="entry name" value="Helicase_C"/>
    <property type="match status" value="1"/>
</dbReference>
<dbReference type="PROSITE" id="PS51192">
    <property type="entry name" value="HELICASE_ATP_BIND_1"/>
    <property type="match status" value="1"/>
</dbReference>
<keyword evidence="2" id="KW-0547">Nucleotide-binding</keyword>
<dbReference type="PANTHER" id="PTHR47396:SF1">
    <property type="entry name" value="ATP-DEPENDENT HELICASE IRC3-RELATED"/>
    <property type="match status" value="1"/>
</dbReference>
<accession>A0A5S9BZA5</accession>
<dbReference type="InterPro" id="IPR001650">
    <property type="entry name" value="Helicase_C-like"/>
</dbReference>
<dbReference type="SMART" id="SM00490">
    <property type="entry name" value="HELICc"/>
    <property type="match status" value="1"/>
</dbReference>
<evidence type="ECO:0000313" key="3">
    <source>
        <dbReference type="Proteomes" id="UP000424080"/>
    </source>
</evidence>
<dbReference type="GO" id="GO:0016787">
    <property type="term" value="F:hydrolase activity"/>
    <property type="evidence" value="ECO:0007669"/>
    <property type="project" value="InterPro"/>
</dbReference>
<dbReference type="EMBL" id="AP019525">
    <property type="protein sequence ID" value="BBI90739.1"/>
    <property type="molecule type" value="Genomic_DNA"/>
</dbReference>
<dbReference type="PANTHER" id="PTHR47396">
    <property type="entry name" value="TYPE I RESTRICTION ENZYME ECOKI R PROTEIN"/>
    <property type="match status" value="1"/>
</dbReference>
<dbReference type="GO" id="GO:0005524">
    <property type="term" value="F:ATP binding"/>
    <property type="evidence" value="ECO:0007669"/>
    <property type="project" value="InterPro"/>
</dbReference>
<keyword evidence="2" id="KW-0378">Hydrolase</keyword>
<dbReference type="InterPro" id="IPR006935">
    <property type="entry name" value="Helicase/UvrB_N"/>
</dbReference>
<proteinExistence type="predicted"/>
<keyword evidence="2" id="KW-0067">ATP-binding</keyword>
<dbReference type="GO" id="GO:0004386">
    <property type="term" value="F:helicase activity"/>
    <property type="evidence" value="ECO:0007669"/>
    <property type="project" value="UniProtKB-KW"/>
</dbReference>